<dbReference type="Gene3D" id="3.40.630.30">
    <property type="match status" value="1"/>
</dbReference>
<dbReference type="PANTHER" id="PTHR13355">
    <property type="entry name" value="GLUCOSAMINE 6-PHOSPHATE N-ACETYLTRANSFERASE"/>
    <property type="match status" value="1"/>
</dbReference>
<reference evidence="2" key="1">
    <citation type="submission" date="2020-06" db="EMBL/GenBank/DDBJ databases">
        <title>Insight into the genomes of haloalkaliphilic bacilli from Kenyan soda lakes.</title>
        <authorList>
            <person name="Mwirichia R."/>
            <person name="Villamizar G.C."/>
            <person name="Poehlein A."/>
            <person name="Mugweru J."/>
            <person name="Kipnyargis A."/>
            <person name="Kiplimo D."/>
            <person name="Orwa P."/>
            <person name="Daniel R."/>
        </authorList>
    </citation>
    <scope>NUCLEOTIDE SEQUENCE</scope>
    <source>
        <strain evidence="2">B1096_S55</strain>
    </source>
</reference>
<name>A0A9Q4B4C5_SALAG</name>
<feature type="domain" description="N-acetyltransferase" evidence="1">
    <location>
        <begin position="1"/>
        <end position="141"/>
    </location>
</feature>
<dbReference type="InterPro" id="IPR039143">
    <property type="entry name" value="GNPNAT1-like"/>
</dbReference>
<dbReference type="Proteomes" id="UP001057753">
    <property type="component" value="Unassembled WGS sequence"/>
</dbReference>
<comment type="caution">
    <text evidence="2">The sequence shown here is derived from an EMBL/GenBank/DDBJ whole genome shotgun (WGS) entry which is preliminary data.</text>
</comment>
<proteinExistence type="predicted"/>
<dbReference type="InterPro" id="IPR000182">
    <property type="entry name" value="GNAT_dom"/>
</dbReference>
<gene>
    <name evidence="2" type="ORF">HXA33_16170</name>
</gene>
<dbReference type="RefSeq" id="WP_257822454.1">
    <property type="nucleotide sequence ID" value="NZ_JABXYM010000001.1"/>
</dbReference>
<dbReference type="PANTHER" id="PTHR13355:SF9">
    <property type="entry name" value="ACETYLTRANSFERASE BSU40680-RELATED"/>
    <property type="match status" value="1"/>
</dbReference>
<dbReference type="GO" id="GO:0004343">
    <property type="term" value="F:glucosamine 6-phosphate N-acetyltransferase activity"/>
    <property type="evidence" value="ECO:0007669"/>
    <property type="project" value="TreeGrafter"/>
</dbReference>
<evidence type="ECO:0000313" key="2">
    <source>
        <dbReference type="EMBL" id="MCR6098076.1"/>
    </source>
</evidence>
<sequence length="146" mass="16710">MEITHINSQHELEKAFAIRQAVFVNEQGVSLEEEFDEYEELADHLLVCTEGQAVGTGRIRFVEKKAKLERICILDTHRKEGIGALIIKELETIALKQGYKHFTLHAQTHAKGFYEKLGYSSCSDMFMEEGIPHIIMEKKISRTTSK</sequence>
<dbReference type="CDD" id="cd04301">
    <property type="entry name" value="NAT_SF"/>
    <property type="match status" value="1"/>
</dbReference>
<dbReference type="AlphaFoldDB" id="A0A9Q4B4C5"/>
<dbReference type="SUPFAM" id="SSF55729">
    <property type="entry name" value="Acyl-CoA N-acyltransferases (Nat)"/>
    <property type="match status" value="1"/>
</dbReference>
<dbReference type="EMBL" id="JABXYM010000001">
    <property type="protein sequence ID" value="MCR6098076.1"/>
    <property type="molecule type" value="Genomic_DNA"/>
</dbReference>
<evidence type="ECO:0000313" key="3">
    <source>
        <dbReference type="Proteomes" id="UP001057753"/>
    </source>
</evidence>
<organism evidence="2 3">
    <name type="scientific">Salipaludibacillus agaradhaerens</name>
    <name type="common">Bacillus agaradhaerens</name>
    <dbReference type="NCBI Taxonomy" id="76935"/>
    <lineage>
        <taxon>Bacteria</taxon>
        <taxon>Bacillati</taxon>
        <taxon>Bacillota</taxon>
        <taxon>Bacilli</taxon>
        <taxon>Bacillales</taxon>
        <taxon>Bacillaceae</taxon>
    </lineage>
</organism>
<dbReference type="InterPro" id="IPR016181">
    <property type="entry name" value="Acyl_CoA_acyltransferase"/>
</dbReference>
<keyword evidence="3" id="KW-1185">Reference proteome</keyword>
<accession>A0A9Q4B4C5</accession>
<protein>
    <submittedName>
        <fullName evidence="2">GNAT family N-acetyltransferase</fullName>
    </submittedName>
</protein>
<dbReference type="Pfam" id="PF13673">
    <property type="entry name" value="Acetyltransf_10"/>
    <property type="match status" value="1"/>
</dbReference>
<evidence type="ECO:0000259" key="1">
    <source>
        <dbReference type="PROSITE" id="PS51186"/>
    </source>
</evidence>
<dbReference type="PROSITE" id="PS51186">
    <property type="entry name" value="GNAT"/>
    <property type="match status" value="1"/>
</dbReference>